<reference evidence="1 2" key="1">
    <citation type="submission" date="2021-06" db="EMBL/GenBank/DDBJ databases">
        <authorList>
            <person name="Kallberg Y."/>
            <person name="Tangrot J."/>
            <person name="Rosling A."/>
        </authorList>
    </citation>
    <scope>NUCLEOTIDE SEQUENCE [LARGE SCALE GENOMIC DNA]</scope>
    <source>
        <strain evidence="1 2">120-4 pot B 10/14</strain>
    </source>
</reference>
<accession>A0ABN7V0T0</accession>
<keyword evidence="2" id="KW-1185">Reference proteome</keyword>
<sequence>LGNVTYPKTTETIKITLYYLEHFNHEIHSDNIIFASYYYQFPDKLFKQNNKIVNKALALLEMLFNNKAKDPN</sequence>
<protein>
    <submittedName>
        <fullName evidence="1">36946_t:CDS:1</fullName>
    </submittedName>
</protein>
<feature type="non-terminal residue" evidence="1">
    <location>
        <position position="1"/>
    </location>
</feature>
<name>A0ABN7V0T0_GIGMA</name>
<evidence type="ECO:0000313" key="2">
    <source>
        <dbReference type="Proteomes" id="UP000789901"/>
    </source>
</evidence>
<organism evidence="1 2">
    <name type="scientific">Gigaspora margarita</name>
    <dbReference type="NCBI Taxonomy" id="4874"/>
    <lineage>
        <taxon>Eukaryota</taxon>
        <taxon>Fungi</taxon>
        <taxon>Fungi incertae sedis</taxon>
        <taxon>Mucoromycota</taxon>
        <taxon>Glomeromycotina</taxon>
        <taxon>Glomeromycetes</taxon>
        <taxon>Diversisporales</taxon>
        <taxon>Gigasporaceae</taxon>
        <taxon>Gigaspora</taxon>
    </lineage>
</organism>
<dbReference type="Proteomes" id="UP000789901">
    <property type="component" value="Unassembled WGS sequence"/>
</dbReference>
<gene>
    <name evidence="1" type="ORF">GMARGA_LOCUS13013</name>
</gene>
<comment type="caution">
    <text evidence="1">The sequence shown here is derived from an EMBL/GenBank/DDBJ whole genome shotgun (WGS) entry which is preliminary data.</text>
</comment>
<proteinExistence type="predicted"/>
<evidence type="ECO:0000313" key="1">
    <source>
        <dbReference type="EMBL" id="CAG8714665.1"/>
    </source>
</evidence>
<dbReference type="EMBL" id="CAJVQB010008146">
    <property type="protein sequence ID" value="CAG8714665.1"/>
    <property type="molecule type" value="Genomic_DNA"/>
</dbReference>